<accession>A1ZN82</accession>
<gene>
    <name evidence="1" type="ORF">M23134_03524</name>
</gene>
<keyword evidence="2" id="KW-1185">Reference proteome</keyword>
<dbReference type="AlphaFoldDB" id="A1ZN82"/>
<dbReference type="Proteomes" id="UP000004095">
    <property type="component" value="Unassembled WGS sequence"/>
</dbReference>
<sequence length="48" mass="5515">MTVSEIKFHFFTSMEMKDTKNEGFYTIFRNECGISLVGAILVTAHLEK</sequence>
<evidence type="ECO:0000313" key="2">
    <source>
        <dbReference type="Proteomes" id="UP000004095"/>
    </source>
</evidence>
<dbReference type="EMBL" id="AAWS01000017">
    <property type="protein sequence ID" value="EAY28263.1"/>
    <property type="molecule type" value="Genomic_DNA"/>
</dbReference>
<protein>
    <submittedName>
        <fullName evidence="1">Uncharacterized protein</fullName>
    </submittedName>
</protein>
<reference evidence="1 2" key="1">
    <citation type="submission" date="2007-01" db="EMBL/GenBank/DDBJ databases">
        <authorList>
            <person name="Haygood M."/>
            <person name="Podell S."/>
            <person name="Anderson C."/>
            <person name="Hopkinson B."/>
            <person name="Roe K."/>
            <person name="Barbeau K."/>
            <person name="Gaasterland T."/>
            <person name="Ferriera S."/>
            <person name="Johnson J."/>
            <person name="Kravitz S."/>
            <person name="Beeson K."/>
            <person name="Sutton G."/>
            <person name="Rogers Y.-H."/>
            <person name="Friedman R."/>
            <person name="Frazier M."/>
            <person name="Venter J.C."/>
        </authorList>
    </citation>
    <scope>NUCLEOTIDE SEQUENCE [LARGE SCALE GENOMIC DNA]</scope>
    <source>
        <strain evidence="1 2">ATCC 23134</strain>
    </source>
</reference>
<proteinExistence type="predicted"/>
<evidence type="ECO:0000313" key="1">
    <source>
        <dbReference type="EMBL" id="EAY28263.1"/>
    </source>
</evidence>
<organism evidence="1 2">
    <name type="scientific">Microscilla marina ATCC 23134</name>
    <dbReference type="NCBI Taxonomy" id="313606"/>
    <lineage>
        <taxon>Bacteria</taxon>
        <taxon>Pseudomonadati</taxon>
        <taxon>Bacteroidota</taxon>
        <taxon>Cytophagia</taxon>
        <taxon>Cytophagales</taxon>
        <taxon>Microscillaceae</taxon>
        <taxon>Microscilla</taxon>
    </lineage>
</organism>
<comment type="caution">
    <text evidence="1">The sequence shown here is derived from an EMBL/GenBank/DDBJ whole genome shotgun (WGS) entry which is preliminary data.</text>
</comment>
<name>A1ZN82_MICM2</name>